<feature type="domain" description="RNA polymerase sigma-70 region 2" evidence="6">
    <location>
        <begin position="10"/>
        <end position="76"/>
    </location>
</feature>
<dbReference type="STRING" id="1844972.A7K91_11540"/>
<evidence type="ECO:0000313" key="8">
    <source>
        <dbReference type="Proteomes" id="UP000092024"/>
    </source>
</evidence>
<dbReference type="Proteomes" id="UP000092024">
    <property type="component" value="Unassembled WGS sequence"/>
</dbReference>
<dbReference type="NCBIfam" id="TIGR02937">
    <property type="entry name" value="sigma70-ECF"/>
    <property type="match status" value="1"/>
</dbReference>
<dbReference type="SUPFAM" id="SSF88946">
    <property type="entry name" value="Sigma2 domain of RNA polymerase sigma factors"/>
    <property type="match status" value="1"/>
</dbReference>
<keyword evidence="5" id="KW-0804">Transcription</keyword>
<accession>A0A1A5YEU4</accession>
<organism evidence="7 8">
    <name type="scientific">Paenibacillus oryzae</name>
    <dbReference type="NCBI Taxonomy" id="1844972"/>
    <lineage>
        <taxon>Bacteria</taxon>
        <taxon>Bacillati</taxon>
        <taxon>Bacillota</taxon>
        <taxon>Bacilli</taxon>
        <taxon>Bacillales</taxon>
        <taxon>Paenibacillaceae</taxon>
        <taxon>Paenibacillus</taxon>
    </lineage>
</organism>
<proteinExistence type="inferred from homology"/>
<dbReference type="Pfam" id="PF04542">
    <property type="entry name" value="Sigma70_r2"/>
    <property type="match status" value="1"/>
</dbReference>
<sequence length="159" mass="19053">MNESEFRQVYLAYKSEITRYLARLTNNAEDAEDLSQECFIRLLNAKVEIQEDKLWYYLRKTARNLAIDEYRKHSRRPKREWMAEIVVLHRDTPEFEMKESINEIVSLVKNGEHRRILELRLIHGYSTKETARLVNQSEGKIRISLFHAMNRIRRTAVIS</sequence>
<dbReference type="Gene3D" id="1.10.1740.10">
    <property type="match status" value="1"/>
</dbReference>
<dbReference type="SUPFAM" id="SSF88659">
    <property type="entry name" value="Sigma3 and sigma4 domains of RNA polymerase sigma factors"/>
    <property type="match status" value="1"/>
</dbReference>
<evidence type="ECO:0000256" key="2">
    <source>
        <dbReference type="ARBA" id="ARBA00023015"/>
    </source>
</evidence>
<dbReference type="InterPro" id="IPR013324">
    <property type="entry name" value="RNA_pol_sigma_r3/r4-like"/>
</dbReference>
<comment type="caution">
    <text evidence="7">The sequence shown here is derived from an EMBL/GenBank/DDBJ whole genome shotgun (WGS) entry which is preliminary data.</text>
</comment>
<dbReference type="RefSeq" id="WP_068684554.1">
    <property type="nucleotide sequence ID" value="NZ_LYPA01000065.1"/>
</dbReference>
<dbReference type="GO" id="GO:0003677">
    <property type="term" value="F:DNA binding"/>
    <property type="evidence" value="ECO:0007669"/>
    <property type="project" value="UniProtKB-KW"/>
</dbReference>
<keyword evidence="8" id="KW-1185">Reference proteome</keyword>
<dbReference type="InterPro" id="IPR039425">
    <property type="entry name" value="RNA_pol_sigma-70-like"/>
</dbReference>
<dbReference type="GO" id="GO:0016987">
    <property type="term" value="F:sigma factor activity"/>
    <property type="evidence" value="ECO:0007669"/>
    <property type="project" value="UniProtKB-KW"/>
</dbReference>
<name>A0A1A5YEU4_9BACL</name>
<evidence type="ECO:0000256" key="3">
    <source>
        <dbReference type="ARBA" id="ARBA00023082"/>
    </source>
</evidence>
<dbReference type="InterPro" id="IPR013325">
    <property type="entry name" value="RNA_pol_sigma_r2"/>
</dbReference>
<keyword evidence="3" id="KW-0731">Sigma factor</keyword>
<dbReference type="OrthoDB" id="2470848at2"/>
<reference evidence="7 8" key="1">
    <citation type="submission" date="2016-05" db="EMBL/GenBank/DDBJ databases">
        <title>Paenibacillus oryzae. sp. nov., isolated from the rice root.</title>
        <authorList>
            <person name="Zhang J."/>
            <person name="Zhang X."/>
        </authorList>
    </citation>
    <scope>NUCLEOTIDE SEQUENCE [LARGE SCALE GENOMIC DNA]</scope>
    <source>
        <strain evidence="7 8">1DrF-4</strain>
    </source>
</reference>
<dbReference type="PANTHER" id="PTHR43133">
    <property type="entry name" value="RNA POLYMERASE ECF-TYPE SIGMA FACTO"/>
    <property type="match status" value="1"/>
</dbReference>
<dbReference type="PANTHER" id="PTHR43133:SF8">
    <property type="entry name" value="RNA POLYMERASE SIGMA FACTOR HI_1459-RELATED"/>
    <property type="match status" value="1"/>
</dbReference>
<evidence type="ECO:0000256" key="4">
    <source>
        <dbReference type="ARBA" id="ARBA00023125"/>
    </source>
</evidence>
<dbReference type="InterPro" id="IPR007627">
    <property type="entry name" value="RNA_pol_sigma70_r2"/>
</dbReference>
<dbReference type="InterPro" id="IPR036388">
    <property type="entry name" value="WH-like_DNA-bd_sf"/>
</dbReference>
<dbReference type="AlphaFoldDB" id="A0A1A5YEU4"/>
<keyword evidence="4" id="KW-0238">DNA-binding</keyword>
<dbReference type="Gene3D" id="1.10.10.10">
    <property type="entry name" value="Winged helix-like DNA-binding domain superfamily/Winged helix DNA-binding domain"/>
    <property type="match status" value="1"/>
</dbReference>
<gene>
    <name evidence="7" type="ORF">A7K91_11540</name>
</gene>
<keyword evidence="2" id="KW-0805">Transcription regulation</keyword>
<evidence type="ECO:0000313" key="7">
    <source>
        <dbReference type="EMBL" id="OBR64161.1"/>
    </source>
</evidence>
<protein>
    <recommendedName>
        <fullName evidence="6">RNA polymerase sigma-70 region 2 domain-containing protein</fullName>
    </recommendedName>
</protein>
<dbReference type="InterPro" id="IPR014284">
    <property type="entry name" value="RNA_pol_sigma-70_dom"/>
</dbReference>
<evidence type="ECO:0000256" key="5">
    <source>
        <dbReference type="ARBA" id="ARBA00023163"/>
    </source>
</evidence>
<dbReference type="EMBL" id="LYPA01000065">
    <property type="protein sequence ID" value="OBR64161.1"/>
    <property type="molecule type" value="Genomic_DNA"/>
</dbReference>
<evidence type="ECO:0000256" key="1">
    <source>
        <dbReference type="ARBA" id="ARBA00010641"/>
    </source>
</evidence>
<comment type="similarity">
    <text evidence="1">Belongs to the sigma-70 factor family. ECF subfamily.</text>
</comment>
<dbReference type="GO" id="GO:0006352">
    <property type="term" value="P:DNA-templated transcription initiation"/>
    <property type="evidence" value="ECO:0007669"/>
    <property type="project" value="InterPro"/>
</dbReference>
<evidence type="ECO:0000259" key="6">
    <source>
        <dbReference type="Pfam" id="PF04542"/>
    </source>
</evidence>